<dbReference type="Proteomes" id="UP000228496">
    <property type="component" value="Unassembled WGS sequence"/>
</dbReference>
<name>A0A2J0Q747_9BACT</name>
<gene>
    <name evidence="2" type="ORF">COV29_03285</name>
</gene>
<evidence type="ECO:0000313" key="2">
    <source>
        <dbReference type="EMBL" id="PJE50731.1"/>
    </source>
</evidence>
<feature type="transmembrane region" description="Helical" evidence="1">
    <location>
        <begin position="109"/>
        <end position="128"/>
    </location>
</feature>
<feature type="transmembrane region" description="Helical" evidence="1">
    <location>
        <begin position="57"/>
        <end position="74"/>
    </location>
</feature>
<comment type="caution">
    <text evidence="2">The sequence shown here is derived from an EMBL/GenBank/DDBJ whole genome shotgun (WGS) entry which is preliminary data.</text>
</comment>
<reference evidence="2 3" key="1">
    <citation type="submission" date="2017-09" db="EMBL/GenBank/DDBJ databases">
        <title>Depth-based differentiation of microbial function through sediment-hosted aquifers and enrichment of novel symbionts in the deep terrestrial subsurface.</title>
        <authorList>
            <person name="Probst A.J."/>
            <person name="Ladd B."/>
            <person name="Jarett J.K."/>
            <person name="Geller-Mcgrath D.E."/>
            <person name="Sieber C.M."/>
            <person name="Emerson J.B."/>
            <person name="Anantharaman K."/>
            <person name="Thomas B.C."/>
            <person name="Malmstrom R."/>
            <person name="Stieglmeier M."/>
            <person name="Klingl A."/>
            <person name="Woyke T."/>
            <person name="Ryan C.M."/>
            <person name="Banfield J.F."/>
        </authorList>
    </citation>
    <scope>NUCLEOTIDE SEQUENCE [LARGE SCALE GENOMIC DNA]</scope>
    <source>
        <strain evidence="2">CG10_big_fil_rev_8_21_14_0_10_36_16</strain>
    </source>
</reference>
<proteinExistence type="predicted"/>
<evidence type="ECO:0000256" key="1">
    <source>
        <dbReference type="SAM" id="Phobius"/>
    </source>
</evidence>
<keyword evidence="1" id="KW-0472">Membrane</keyword>
<feature type="transmembrane region" description="Helical" evidence="1">
    <location>
        <begin position="6"/>
        <end position="23"/>
    </location>
</feature>
<feature type="transmembrane region" description="Helical" evidence="1">
    <location>
        <begin position="86"/>
        <end position="103"/>
    </location>
</feature>
<dbReference type="EMBL" id="PCXQ01000005">
    <property type="protein sequence ID" value="PJE50731.1"/>
    <property type="molecule type" value="Genomic_DNA"/>
</dbReference>
<protein>
    <submittedName>
        <fullName evidence="2">Uncharacterized protein</fullName>
    </submittedName>
</protein>
<organism evidence="2 3">
    <name type="scientific">Candidatus Yanofskybacteria bacterium CG10_big_fil_rev_8_21_14_0_10_36_16</name>
    <dbReference type="NCBI Taxonomy" id="1975096"/>
    <lineage>
        <taxon>Bacteria</taxon>
        <taxon>Candidatus Yanofskyibacteriota</taxon>
    </lineage>
</organism>
<keyword evidence="1" id="KW-0812">Transmembrane</keyword>
<keyword evidence="1" id="KW-1133">Transmembrane helix</keyword>
<sequence>MVENSFILILLPAILFPLLLVLRSLLKTKFCVICASVVLSWAGLLLALHMGYIYDKALVALFMGQSVTGFYYFVDGKVDEKLKLFRLPFLITLAAIAYTAIYFREIEYYAQWYFLAVLWGLFAAVYIFRNVPVVSTTVKKIIECCKNW</sequence>
<feature type="transmembrane region" description="Helical" evidence="1">
    <location>
        <begin position="30"/>
        <end position="51"/>
    </location>
</feature>
<accession>A0A2J0Q747</accession>
<evidence type="ECO:0000313" key="3">
    <source>
        <dbReference type="Proteomes" id="UP000228496"/>
    </source>
</evidence>
<dbReference type="AlphaFoldDB" id="A0A2J0Q747"/>